<proteinExistence type="predicted"/>
<accession>A0A8J7W5P2</accession>
<gene>
    <name evidence="2" type="ORF">KCX82_16075</name>
</gene>
<keyword evidence="1" id="KW-1133">Transmembrane helix</keyword>
<protein>
    <submittedName>
        <fullName evidence="2">QueT transporter family protein</fullName>
    </submittedName>
</protein>
<dbReference type="RefSeq" id="WP_227019536.1">
    <property type="nucleotide sequence ID" value="NZ_JAGSND010000012.1"/>
</dbReference>
<feature type="transmembrane region" description="Helical" evidence="1">
    <location>
        <begin position="12"/>
        <end position="33"/>
    </location>
</feature>
<dbReference type="AlphaFoldDB" id="A0A8J7W5P2"/>
<name>A0A8J7W5P2_9FIRM</name>
<organism evidence="2 3">
    <name type="scientific">Sinanaerobacter chloroacetimidivorans</name>
    <dbReference type="NCBI Taxonomy" id="2818044"/>
    <lineage>
        <taxon>Bacteria</taxon>
        <taxon>Bacillati</taxon>
        <taxon>Bacillota</taxon>
        <taxon>Clostridia</taxon>
        <taxon>Peptostreptococcales</taxon>
        <taxon>Anaerovoracaceae</taxon>
        <taxon>Sinanaerobacter</taxon>
    </lineage>
</organism>
<feature type="transmembrane region" description="Helical" evidence="1">
    <location>
        <begin position="45"/>
        <end position="66"/>
    </location>
</feature>
<dbReference type="Pfam" id="PF06177">
    <property type="entry name" value="QueT"/>
    <property type="match status" value="1"/>
</dbReference>
<feature type="transmembrane region" description="Helical" evidence="1">
    <location>
        <begin position="129"/>
        <end position="149"/>
    </location>
</feature>
<reference evidence="2" key="1">
    <citation type="submission" date="2021-04" db="EMBL/GenBank/DDBJ databases">
        <title>Sinoanaerobacter chloroacetimidivorans sp. nov., an obligate anaerobic bacterium isolated from anaerobic sludge.</title>
        <authorList>
            <person name="Bao Y."/>
        </authorList>
    </citation>
    <scope>NUCLEOTIDE SEQUENCE</scope>
    <source>
        <strain evidence="2">BAD-6</strain>
    </source>
</reference>
<reference evidence="2" key="2">
    <citation type="submission" date="2021-04" db="EMBL/GenBank/DDBJ databases">
        <authorList>
            <person name="Liu J."/>
        </authorList>
    </citation>
    <scope>NUCLEOTIDE SEQUENCE</scope>
    <source>
        <strain evidence="2">BAD-6</strain>
    </source>
</reference>
<keyword evidence="3" id="KW-1185">Reference proteome</keyword>
<feature type="transmembrane region" description="Helical" evidence="1">
    <location>
        <begin position="102"/>
        <end position="123"/>
    </location>
</feature>
<dbReference type="Proteomes" id="UP000675664">
    <property type="component" value="Unassembled WGS sequence"/>
</dbReference>
<dbReference type="InterPro" id="IPR010387">
    <property type="entry name" value="QueT"/>
</dbReference>
<evidence type="ECO:0000256" key="1">
    <source>
        <dbReference type="SAM" id="Phobius"/>
    </source>
</evidence>
<comment type="caution">
    <text evidence="2">The sequence shown here is derived from an EMBL/GenBank/DDBJ whole genome shotgun (WGS) entry which is preliminary data.</text>
</comment>
<dbReference type="PANTHER" id="PTHR40044">
    <property type="entry name" value="INTEGRAL MEMBRANE PROTEIN-RELATED"/>
    <property type="match status" value="1"/>
</dbReference>
<dbReference type="PANTHER" id="PTHR40044:SF1">
    <property type="entry name" value="INTEGRAL MEMBRANE PROTEIN"/>
    <property type="match status" value="1"/>
</dbReference>
<sequence>MSENKFLNVRKITISGIVIAVYVTVMFLTQSFAFGQFQVRIATSLYALASMYPFLIVPLGLANFLSNTLMGGLGMLDMVGGFLVGILTSFTCFYLRRFHVYLVGIPILLIPSLLVPLWLSYILKVPYEVLFISVGIGQVFPSIVGVFLVKYLEEPLSKTEGGLLWERKK</sequence>
<dbReference type="EMBL" id="JAGSND010000012">
    <property type="protein sequence ID" value="MBR0599405.1"/>
    <property type="molecule type" value="Genomic_DNA"/>
</dbReference>
<evidence type="ECO:0000313" key="2">
    <source>
        <dbReference type="EMBL" id="MBR0599405.1"/>
    </source>
</evidence>
<keyword evidence="1" id="KW-0472">Membrane</keyword>
<keyword evidence="1" id="KW-0812">Transmembrane</keyword>
<feature type="transmembrane region" description="Helical" evidence="1">
    <location>
        <begin position="78"/>
        <end position="95"/>
    </location>
</feature>
<evidence type="ECO:0000313" key="3">
    <source>
        <dbReference type="Proteomes" id="UP000675664"/>
    </source>
</evidence>